<dbReference type="FunFam" id="3.40.50.12160:FF:000006">
    <property type="entry name" value="tRNA-2-methylthio-N(6)-dimethylallyladenosine synthase"/>
    <property type="match status" value="1"/>
</dbReference>
<feature type="domain" description="TRAM" evidence="12">
    <location>
        <begin position="379"/>
        <end position="442"/>
    </location>
</feature>
<comment type="cofactor">
    <cofactor evidence="11">
        <name>[4Fe-4S] cluster</name>
        <dbReference type="ChEBI" id="CHEBI:49883"/>
    </cofactor>
    <text evidence="11">Binds 2 [4Fe-4S] clusters. One cluster is coordinated with 3 cysteines and an exchangeable S-adenosyl-L-methionine.</text>
</comment>
<keyword evidence="8 11" id="KW-0408">Iron</keyword>
<dbReference type="InterPro" id="IPR013848">
    <property type="entry name" value="Methylthiotransferase_N"/>
</dbReference>
<dbReference type="CDD" id="cd01335">
    <property type="entry name" value="Radical_SAM"/>
    <property type="match status" value="1"/>
</dbReference>
<dbReference type="SFLD" id="SFLDG01082">
    <property type="entry name" value="B12-binding_domain_containing"/>
    <property type="match status" value="1"/>
</dbReference>
<dbReference type="Pfam" id="PF04055">
    <property type="entry name" value="Radical_SAM"/>
    <property type="match status" value="1"/>
</dbReference>
<name>A0A8A7KJE7_9FIRM</name>
<dbReference type="SFLD" id="SFLDF00273">
    <property type="entry name" value="(dimethylallyl)adenosine_tRNA"/>
    <property type="match status" value="1"/>
</dbReference>
<evidence type="ECO:0000256" key="5">
    <source>
        <dbReference type="ARBA" id="ARBA00022691"/>
    </source>
</evidence>
<keyword evidence="9 11" id="KW-0411">Iron-sulfur</keyword>
<keyword evidence="16" id="KW-1185">Reference proteome</keyword>
<comment type="catalytic activity">
    <reaction evidence="11">
        <text>N(6)-dimethylallyladenosine(37) in tRNA + (sulfur carrier)-SH + AH2 + 2 S-adenosyl-L-methionine = 2-methylsulfanyl-N(6)-dimethylallyladenosine(37) in tRNA + (sulfur carrier)-H + 5'-deoxyadenosine + L-methionine + A + S-adenosyl-L-homocysteine + 2 H(+)</text>
        <dbReference type="Rhea" id="RHEA:37067"/>
        <dbReference type="Rhea" id="RHEA-COMP:10375"/>
        <dbReference type="Rhea" id="RHEA-COMP:10376"/>
        <dbReference type="Rhea" id="RHEA-COMP:14737"/>
        <dbReference type="Rhea" id="RHEA-COMP:14739"/>
        <dbReference type="ChEBI" id="CHEBI:13193"/>
        <dbReference type="ChEBI" id="CHEBI:15378"/>
        <dbReference type="ChEBI" id="CHEBI:17319"/>
        <dbReference type="ChEBI" id="CHEBI:17499"/>
        <dbReference type="ChEBI" id="CHEBI:29917"/>
        <dbReference type="ChEBI" id="CHEBI:57844"/>
        <dbReference type="ChEBI" id="CHEBI:57856"/>
        <dbReference type="ChEBI" id="CHEBI:59789"/>
        <dbReference type="ChEBI" id="CHEBI:64428"/>
        <dbReference type="ChEBI" id="CHEBI:74415"/>
        <dbReference type="ChEBI" id="CHEBI:74417"/>
        <dbReference type="EC" id="2.8.4.3"/>
    </reaction>
</comment>
<dbReference type="PROSITE" id="PS51449">
    <property type="entry name" value="MTTASE_N"/>
    <property type="match status" value="1"/>
</dbReference>
<proteinExistence type="inferred from homology"/>
<dbReference type="GO" id="GO:0046872">
    <property type="term" value="F:metal ion binding"/>
    <property type="evidence" value="ECO:0007669"/>
    <property type="project" value="UniProtKB-KW"/>
</dbReference>
<dbReference type="EC" id="2.8.4.3" evidence="10 11"/>
<comment type="similarity">
    <text evidence="11">Belongs to the methylthiotransferase family. MiaB subfamily.</text>
</comment>
<evidence type="ECO:0000256" key="10">
    <source>
        <dbReference type="ARBA" id="ARBA00033765"/>
    </source>
</evidence>
<evidence type="ECO:0000256" key="4">
    <source>
        <dbReference type="ARBA" id="ARBA00022679"/>
    </source>
</evidence>
<dbReference type="InterPro" id="IPR038135">
    <property type="entry name" value="Methylthiotransferase_N_sf"/>
</dbReference>
<feature type="domain" description="Radical SAM core" evidence="14">
    <location>
        <begin position="146"/>
        <end position="376"/>
    </location>
</feature>
<keyword evidence="7 11" id="KW-0479">Metal-binding</keyword>
<dbReference type="Proteomes" id="UP000665020">
    <property type="component" value="Chromosome"/>
</dbReference>
<dbReference type="InterPro" id="IPR006638">
    <property type="entry name" value="Elp3/MiaA/NifB-like_rSAM"/>
</dbReference>
<dbReference type="Pfam" id="PF01938">
    <property type="entry name" value="TRAM"/>
    <property type="match status" value="1"/>
</dbReference>
<evidence type="ECO:0000256" key="11">
    <source>
        <dbReference type="HAMAP-Rule" id="MF_01864"/>
    </source>
</evidence>
<dbReference type="SMART" id="SM00729">
    <property type="entry name" value="Elp3"/>
    <property type="match status" value="1"/>
</dbReference>
<dbReference type="InterPro" id="IPR058240">
    <property type="entry name" value="rSAM_sf"/>
</dbReference>
<evidence type="ECO:0000256" key="8">
    <source>
        <dbReference type="ARBA" id="ARBA00023004"/>
    </source>
</evidence>
<dbReference type="PROSITE" id="PS50926">
    <property type="entry name" value="TRAM"/>
    <property type="match status" value="1"/>
</dbReference>
<evidence type="ECO:0000259" key="12">
    <source>
        <dbReference type="PROSITE" id="PS50926"/>
    </source>
</evidence>
<feature type="binding site" evidence="11">
    <location>
        <position position="164"/>
    </location>
    <ligand>
        <name>[4Fe-4S] cluster</name>
        <dbReference type="ChEBI" id="CHEBI:49883"/>
        <label>2</label>
        <note>4Fe-4S-S-AdoMet</note>
    </ligand>
</feature>
<gene>
    <name evidence="11 15" type="primary">miaB</name>
    <name evidence="15" type="ORF">GM661_10105</name>
</gene>
<feature type="binding site" evidence="11">
    <location>
        <position position="167"/>
    </location>
    <ligand>
        <name>[4Fe-4S] cluster</name>
        <dbReference type="ChEBI" id="CHEBI:49883"/>
        <label>2</label>
        <note>4Fe-4S-S-AdoMet</note>
    </ligand>
</feature>
<dbReference type="InterPro" id="IPR006463">
    <property type="entry name" value="MiaB_methiolase"/>
</dbReference>
<evidence type="ECO:0000259" key="14">
    <source>
        <dbReference type="PROSITE" id="PS51918"/>
    </source>
</evidence>
<keyword evidence="2 11" id="KW-0004">4Fe-4S</keyword>
<dbReference type="SFLD" id="SFLDG01061">
    <property type="entry name" value="methylthiotransferase"/>
    <property type="match status" value="1"/>
</dbReference>
<dbReference type="GO" id="GO:0035597">
    <property type="term" value="F:tRNA-2-methylthio-N(6)-dimethylallyladenosine(37) synthase activity"/>
    <property type="evidence" value="ECO:0007669"/>
    <property type="project" value="UniProtKB-EC"/>
</dbReference>
<feature type="binding site" evidence="11">
    <location>
        <position position="160"/>
    </location>
    <ligand>
        <name>[4Fe-4S] cluster</name>
        <dbReference type="ChEBI" id="CHEBI:49883"/>
        <label>2</label>
        <note>4Fe-4S-S-AdoMet</note>
    </ligand>
</feature>
<protein>
    <recommendedName>
        <fullName evidence="10 11">tRNA-2-methylthio-N(6)-dimethylallyladenosine synthase</fullName>
        <ecNumber evidence="10 11">2.8.4.3</ecNumber>
    </recommendedName>
    <alternativeName>
        <fullName evidence="11">(Dimethylallyl)adenosine tRNA methylthiotransferase MiaB</fullName>
    </alternativeName>
    <alternativeName>
        <fullName evidence="11">tRNA-i(6)A37 methylthiotransferase</fullName>
    </alternativeName>
</protein>
<dbReference type="GO" id="GO:0051539">
    <property type="term" value="F:4 iron, 4 sulfur cluster binding"/>
    <property type="evidence" value="ECO:0007669"/>
    <property type="project" value="UniProtKB-UniRule"/>
</dbReference>
<accession>A0A8A7KJE7</accession>
<dbReference type="InterPro" id="IPR006467">
    <property type="entry name" value="MiaB-like_bact"/>
</dbReference>
<comment type="function">
    <text evidence="1 11">Catalyzes the methylthiolation of N6-(dimethylallyl)adenosine (i(6)A), leading to the formation of 2-methylthio-N6-(dimethylallyl)adenosine (ms(2)i(6)A) at position 37 in tRNAs that read codons beginning with uridine.</text>
</comment>
<dbReference type="GO" id="GO:0005829">
    <property type="term" value="C:cytosol"/>
    <property type="evidence" value="ECO:0007669"/>
    <property type="project" value="TreeGrafter"/>
</dbReference>
<evidence type="ECO:0000256" key="9">
    <source>
        <dbReference type="ARBA" id="ARBA00023014"/>
    </source>
</evidence>
<dbReference type="Gene3D" id="3.40.50.12160">
    <property type="entry name" value="Methylthiotransferase, N-terminal domain"/>
    <property type="match status" value="1"/>
</dbReference>
<evidence type="ECO:0000313" key="16">
    <source>
        <dbReference type="Proteomes" id="UP000665020"/>
    </source>
</evidence>
<dbReference type="PANTHER" id="PTHR43020">
    <property type="entry name" value="CDK5 REGULATORY SUBUNIT-ASSOCIATED PROTEIN 1"/>
    <property type="match status" value="1"/>
</dbReference>
<keyword evidence="6 11" id="KW-0819">tRNA processing</keyword>
<evidence type="ECO:0000313" key="15">
    <source>
        <dbReference type="EMBL" id="QTL99978.1"/>
    </source>
</evidence>
<dbReference type="NCBIfam" id="TIGR01579">
    <property type="entry name" value="MiaB-like-C"/>
    <property type="match status" value="1"/>
</dbReference>
<dbReference type="InterPro" id="IPR002792">
    <property type="entry name" value="TRAM_dom"/>
</dbReference>
<evidence type="ECO:0000259" key="13">
    <source>
        <dbReference type="PROSITE" id="PS51449"/>
    </source>
</evidence>
<dbReference type="RefSeq" id="WP_230869780.1">
    <property type="nucleotide sequence ID" value="NZ_CP046640.1"/>
</dbReference>
<dbReference type="PROSITE" id="PS01278">
    <property type="entry name" value="MTTASE_RADICAL"/>
    <property type="match status" value="1"/>
</dbReference>
<dbReference type="SFLD" id="SFLDS00029">
    <property type="entry name" value="Radical_SAM"/>
    <property type="match status" value="1"/>
</dbReference>
<dbReference type="InterPro" id="IPR023404">
    <property type="entry name" value="rSAM_horseshoe"/>
</dbReference>
<dbReference type="Pfam" id="PF00919">
    <property type="entry name" value="UPF0004"/>
    <property type="match status" value="1"/>
</dbReference>
<dbReference type="Gene3D" id="3.80.30.20">
    <property type="entry name" value="tm_1862 like domain"/>
    <property type="match status" value="1"/>
</dbReference>
<evidence type="ECO:0000256" key="3">
    <source>
        <dbReference type="ARBA" id="ARBA00022490"/>
    </source>
</evidence>
<reference evidence="15" key="1">
    <citation type="submission" date="2019-12" db="EMBL/GenBank/DDBJ databases">
        <authorList>
            <person name="zhang j."/>
            <person name="sun C.M."/>
        </authorList>
    </citation>
    <scope>NUCLEOTIDE SEQUENCE</scope>
    <source>
        <strain evidence="15">NS-1</strain>
    </source>
</reference>
<sequence length="443" mass="50685">MKETKTYFIITYGCQMNVHDSELLGGMLEEIGYHQAEEMEEADLIILNTCVIRENAELKVYGKIGSLKRLKDKDPALIIAVGGCMMQSNEAVEELYKKYPQVDLIFGTHNIHHLPDLISTIEKERGRIVEVWDKEEGLIPDLPSSREDDKKAWVSIIQGCNNFCTYCIVPYVRGRERSRPLKDIVKEVTQLAEDGVIEITLLGQNVNSYGKDLAGNIDFASLLEEIDKVTGIERIRYMTSHPRDFNAELIEVINSSDKVCEHFHLPIQSGSNQILKKMNRGYTREEYLDLVKMIRQTIPEASITTDFIVGFPGESEEDFQDTLNMVEEVRFDSAFTFIYSSRTGTPAAKMEVQIAEEIKKERLARLMELQNEISLEINRDLLNQEVEVLVEGESKNNSEVFCGRDRKNKLVLFPKRKDIIGKIIRVRITDVKSFNLYGEIISV</sequence>
<dbReference type="EMBL" id="CP046640">
    <property type="protein sequence ID" value="QTL99978.1"/>
    <property type="molecule type" value="Genomic_DNA"/>
</dbReference>
<dbReference type="InterPro" id="IPR005839">
    <property type="entry name" value="Methylthiotransferase"/>
</dbReference>
<dbReference type="FunFam" id="3.80.30.20:FF:000001">
    <property type="entry name" value="tRNA-2-methylthio-N(6)-dimethylallyladenosine synthase 2"/>
    <property type="match status" value="1"/>
</dbReference>
<organism evidence="15 16">
    <name type="scientific">Iocasia fonsfrigidae</name>
    <dbReference type="NCBI Taxonomy" id="2682810"/>
    <lineage>
        <taxon>Bacteria</taxon>
        <taxon>Bacillati</taxon>
        <taxon>Bacillota</taxon>
        <taxon>Clostridia</taxon>
        <taxon>Halanaerobiales</taxon>
        <taxon>Halanaerobiaceae</taxon>
        <taxon>Iocasia</taxon>
    </lineage>
</organism>
<feature type="binding site" evidence="11">
    <location>
        <position position="50"/>
    </location>
    <ligand>
        <name>[4Fe-4S] cluster</name>
        <dbReference type="ChEBI" id="CHEBI:49883"/>
        <label>1</label>
    </ligand>
</feature>
<dbReference type="AlphaFoldDB" id="A0A8A7KJE7"/>
<dbReference type="InterPro" id="IPR007197">
    <property type="entry name" value="rSAM"/>
</dbReference>
<dbReference type="NCBIfam" id="TIGR00089">
    <property type="entry name" value="MiaB/RimO family radical SAM methylthiotransferase"/>
    <property type="match status" value="1"/>
</dbReference>
<dbReference type="HAMAP" id="MF_01864">
    <property type="entry name" value="tRNA_metthiotr_MiaB"/>
    <property type="match status" value="1"/>
</dbReference>
<comment type="subcellular location">
    <subcellularLocation>
        <location evidence="11">Cytoplasm</location>
    </subcellularLocation>
</comment>
<feature type="binding site" evidence="11">
    <location>
        <position position="84"/>
    </location>
    <ligand>
        <name>[4Fe-4S] cluster</name>
        <dbReference type="ChEBI" id="CHEBI:49883"/>
        <label>1</label>
    </ligand>
</feature>
<evidence type="ECO:0000256" key="7">
    <source>
        <dbReference type="ARBA" id="ARBA00022723"/>
    </source>
</evidence>
<feature type="domain" description="MTTase N-terminal" evidence="13">
    <location>
        <begin position="5"/>
        <end position="123"/>
    </location>
</feature>
<evidence type="ECO:0000256" key="1">
    <source>
        <dbReference type="ARBA" id="ARBA00003234"/>
    </source>
</evidence>
<feature type="binding site" evidence="11">
    <location>
        <position position="14"/>
    </location>
    <ligand>
        <name>[4Fe-4S] cluster</name>
        <dbReference type="ChEBI" id="CHEBI:49883"/>
        <label>1</label>
    </ligand>
</feature>
<dbReference type="SUPFAM" id="SSF102114">
    <property type="entry name" value="Radical SAM enzymes"/>
    <property type="match status" value="1"/>
</dbReference>
<keyword evidence="4 11" id="KW-0808">Transferase</keyword>
<comment type="subunit">
    <text evidence="11">Monomer.</text>
</comment>
<dbReference type="PANTHER" id="PTHR43020:SF2">
    <property type="entry name" value="MITOCHONDRIAL TRNA METHYLTHIOTRANSFERASE CDK5RAP1"/>
    <property type="match status" value="1"/>
</dbReference>
<dbReference type="NCBIfam" id="TIGR01574">
    <property type="entry name" value="miaB-methiolase"/>
    <property type="match status" value="1"/>
</dbReference>
<dbReference type="KEGG" id="ifn:GM661_10105"/>
<dbReference type="PROSITE" id="PS51918">
    <property type="entry name" value="RADICAL_SAM"/>
    <property type="match status" value="1"/>
</dbReference>
<evidence type="ECO:0000256" key="2">
    <source>
        <dbReference type="ARBA" id="ARBA00022485"/>
    </source>
</evidence>
<dbReference type="InterPro" id="IPR020612">
    <property type="entry name" value="Methylthiotransferase_CS"/>
</dbReference>
<keyword evidence="3 11" id="KW-0963">Cytoplasm</keyword>
<keyword evidence="5 11" id="KW-0949">S-adenosyl-L-methionine</keyword>
<evidence type="ECO:0000256" key="6">
    <source>
        <dbReference type="ARBA" id="ARBA00022694"/>
    </source>
</evidence>